<evidence type="ECO:0000256" key="4">
    <source>
        <dbReference type="SAM" id="MobiDB-lite"/>
    </source>
</evidence>
<dbReference type="InterPro" id="IPR027417">
    <property type="entry name" value="P-loop_NTPase"/>
</dbReference>
<dbReference type="EMBL" id="JBHUDB010000002">
    <property type="protein sequence ID" value="MFD1570362.1"/>
    <property type="molecule type" value="Genomic_DNA"/>
</dbReference>
<accession>A0ABD6C0G0</accession>
<dbReference type="Gene3D" id="3.40.50.300">
    <property type="entry name" value="P-loop containing nucleotide triphosphate hydrolases"/>
    <property type="match status" value="2"/>
</dbReference>
<comment type="caution">
    <text evidence="5">The sequence shown here is derived from an EMBL/GenBank/DDBJ whole genome shotgun (WGS) entry which is preliminary data.</text>
</comment>
<feature type="coiled-coil region" evidence="3">
    <location>
        <begin position="313"/>
        <end position="491"/>
    </location>
</feature>
<dbReference type="PANTHER" id="PTHR32114:SF2">
    <property type="entry name" value="ABC TRANSPORTER ABCH.3"/>
    <property type="match status" value="1"/>
</dbReference>
<proteinExistence type="inferred from homology"/>
<reference evidence="5 6" key="1">
    <citation type="journal article" date="2019" name="Int. J. Syst. Evol. Microbiol.">
        <title>The Global Catalogue of Microorganisms (GCM) 10K type strain sequencing project: providing services to taxonomists for standard genome sequencing and annotation.</title>
        <authorList>
            <consortium name="The Broad Institute Genomics Platform"/>
            <consortium name="The Broad Institute Genome Sequencing Center for Infectious Disease"/>
            <person name="Wu L."/>
            <person name="Ma J."/>
        </authorList>
    </citation>
    <scope>NUCLEOTIDE SEQUENCE [LARGE SCALE GENOMIC DNA]</scope>
    <source>
        <strain evidence="5 6">CGMCC 1.12689</strain>
    </source>
</reference>
<dbReference type="NCBIfam" id="NF045487">
    <property type="entry name" value="ASRP"/>
    <property type="match status" value="1"/>
</dbReference>
<evidence type="ECO:0000313" key="5">
    <source>
        <dbReference type="EMBL" id="MFD1570362.1"/>
    </source>
</evidence>
<sequence length="618" mass="70300">MWKLQVKNIAGIKSGTATFKEGTNVVQASNFQGKSSLLKAIQTVMGTSGVDGSHPLTEGQDEGFAELETDDGTYRVELKREGGSVVRSGNPYLTEETDVTCAHHFAFLGENNPVRAAVRDPTPDGDERLTELLMEPLDVDKIDAKIAQLQSERNSIESEIDEAERANKKLPKAQEEVTRLEKELEEARERKDELEDQVDEDSEQKELSSKLSDKRSRLNNTRNTIQKLESRIERKKSNLEDKQDELDELEIPSEPKINTDINEKEERIDELDLQIDLLRRVHSANKQVLDEDAVDLVTDVEHGIEGDNIVCWLSGDKTTADEIEERLDQLNEKRLELREEKSELEQEVDEFESKKRTIRSKKRKRDNLEDEIGNLKLDIQEDEQELKQARERVEDLQEDIDELESQYEEAQDDLNEELTEVRTEIGSLKTKLENAREKLERLDETAGKTDNLEDELETIKDEIVNLRERRNQKHEEVVDRFETAMKNMLKQFDPGFEMLRLDRSVTDDGSTKAFELVVLRDGRETSVANLSEGEVELIGFVTALAAHQAFDVDEIVPAILVDGVGQLAAEHIKGLTEFLEGASEMLITTAYPEAGDFGGHTLTPDEWDVVSNEEMRVV</sequence>
<feature type="compositionally biased region" description="Acidic residues" evidence="4">
    <location>
        <begin position="194"/>
        <end position="203"/>
    </location>
</feature>
<protein>
    <submittedName>
        <fullName evidence="5">Archaea-specific SMC-related protein</fullName>
    </submittedName>
</protein>
<organism evidence="5 6">
    <name type="scientific">Halorubrum laminariae</name>
    <dbReference type="NCBI Taxonomy" id="1433523"/>
    <lineage>
        <taxon>Archaea</taxon>
        <taxon>Methanobacteriati</taxon>
        <taxon>Methanobacteriota</taxon>
        <taxon>Stenosarchaea group</taxon>
        <taxon>Halobacteria</taxon>
        <taxon>Halobacteriales</taxon>
        <taxon>Haloferacaceae</taxon>
        <taxon>Halorubrum</taxon>
    </lineage>
</organism>
<evidence type="ECO:0000256" key="3">
    <source>
        <dbReference type="SAM" id="Coils"/>
    </source>
</evidence>
<evidence type="ECO:0000313" key="6">
    <source>
        <dbReference type="Proteomes" id="UP001597185"/>
    </source>
</evidence>
<name>A0ABD6C0G0_9EURY</name>
<dbReference type="AlphaFoldDB" id="A0ABD6C0G0"/>
<feature type="compositionally biased region" description="Basic and acidic residues" evidence="4">
    <location>
        <begin position="163"/>
        <end position="193"/>
    </location>
</feature>
<evidence type="ECO:0000256" key="2">
    <source>
        <dbReference type="ARBA" id="ARBA00049666"/>
    </source>
</evidence>
<dbReference type="SUPFAM" id="SSF52540">
    <property type="entry name" value="P-loop containing nucleoside triphosphate hydrolases"/>
    <property type="match status" value="1"/>
</dbReference>
<keyword evidence="6" id="KW-1185">Reference proteome</keyword>
<dbReference type="RefSeq" id="WP_256397166.1">
    <property type="nucleotide sequence ID" value="NZ_JANHDL010000004.1"/>
</dbReference>
<feature type="region of interest" description="Disordered" evidence="4">
    <location>
        <begin position="152"/>
        <end position="222"/>
    </location>
</feature>
<gene>
    <name evidence="5" type="ORF">ACFR9T_07125</name>
</gene>
<feature type="compositionally biased region" description="Basic and acidic residues" evidence="4">
    <location>
        <begin position="204"/>
        <end position="216"/>
    </location>
</feature>
<dbReference type="Proteomes" id="UP001597185">
    <property type="component" value="Unassembled WGS sequence"/>
</dbReference>
<evidence type="ECO:0000256" key="1">
    <source>
        <dbReference type="ARBA" id="ARBA00023054"/>
    </source>
</evidence>
<dbReference type="PANTHER" id="PTHR32114">
    <property type="entry name" value="ABC TRANSPORTER ABCH.3"/>
    <property type="match status" value="1"/>
</dbReference>
<comment type="similarity">
    <text evidence="2">Belongs to the Sph1/Sph2 family.</text>
</comment>
<dbReference type="Gene3D" id="1.10.287.1490">
    <property type="match status" value="1"/>
</dbReference>
<keyword evidence="1 3" id="KW-0175">Coiled coil</keyword>